<accession>A0AAV7VVG3</accession>
<comment type="caution">
    <text evidence="1">The sequence shown here is derived from an EMBL/GenBank/DDBJ whole genome shotgun (WGS) entry which is preliminary data.</text>
</comment>
<evidence type="ECO:0000313" key="1">
    <source>
        <dbReference type="EMBL" id="KAJ1204242.1"/>
    </source>
</evidence>
<protein>
    <submittedName>
        <fullName evidence="1">Uncharacterized protein</fullName>
    </submittedName>
</protein>
<dbReference type="EMBL" id="JANPWB010000003">
    <property type="protein sequence ID" value="KAJ1204242.1"/>
    <property type="molecule type" value="Genomic_DNA"/>
</dbReference>
<evidence type="ECO:0000313" key="2">
    <source>
        <dbReference type="Proteomes" id="UP001066276"/>
    </source>
</evidence>
<reference evidence="1" key="1">
    <citation type="journal article" date="2022" name="bioRxiv">
        <title>Sequencing and chromosome-scale assembly of the giantPleurodeles waltlgenome.</title>
        <authorList>
            <person name="Brown T."/>
            <person name="Elewa A."/>
            <person name="Iarovenko S."/>
            <person name="Subramanian E."/>
            <person name="Araus A.J."/>
            <person name="Petzold A."/>
            <person name="Susuki M."/>
            <person name="Suzuki K.-i.T."/>
            <person name="Hayashi T."/>
            <person name="Toyoda A."/>
            <person name="Oliveira C."/>
            <person name="Osipova E."/>
            <person name="Leigh N.D."/>
            <person name="Simon A."/>
            <person name="Yun M.H."/>
        </authorList>
    </citation>
    <scope>NUCLEOTIDE SEQUENCE</scope>
    <source>
        <strain evidence="1">20211129_DDA</strain>
        <tissue evidence="1">Liver</tissue>
    </source>
</reference>
<proteinExistence type="predicted"/>
<name>A0AAV7VVG3_PLEWA</name>
<dbReference type="Proteomes" id="UP001066276">
    <property type="component" value="Chromosome 2_1"/>
</dbReference>
<sequence length="132" mass="13154">MQAAPCPCEALIGSRSGGPGSAVLQCPCVLLAGWVSSPAAVLAASPDLEVAVLSVPAAGAPLGGGLDPRWTLAVSYCSASWSALRLALLLAVVSDPLHIVLLLRITLHLCAVPANLLVQPLRTVSVAGAASA</sequence>
<keyword evidence="2" id="KW-1185">Reference proteome</keyword>
<gene>
    <name evidence="1" type="ORF">NDU88_008023</name>
</gene>
<organism evidence="1 2">
    <name type="scientific">Pleurodeles waltl</name>
    <name type="common">Iberian ribbed newt</name>
    <dbReference type="NCBI Taxonomy" id="8319"/>
    <lineage>
        <taxon>Eukaryota</taxon>
        <taxon>Metazoa</taxon>
        <taxon>Chordata</taxon>
        <taxon>Craniata</taxon>
        <taxon>Vertebrata</taxon>
        <taxon>Euteleostomi</taxon>
        <taxon>Amphibia</taxon>
        <taxon>Batrachia</taxon>
        <taxon>Caudata</taxon>
        <taxon>Salamandroidea</taxon>
        <taxon>Salamandridae</taxon>
        <taxon>Pleurodelinae</taxon>
        <taxon>Pleurodeles</taxon>
    </lineage>
</organism>
<dbReference type="AlphaFoldDB" id="A0AAV7VVG3"/>